<gene>
    <name evidence="2" type="ORF">RHODO2019_15710</name>
</gene>
<dbReference type="Pfam" id="PF20176">
    <property type="entry name" value="DUF6541"/>
    <property type="match status" value="1"/>
</dbReference>
<feature type="transmembrane region" description="Helical" evidence="1">
    <location>
        <begin position="197"/>
        <end position="218"/>
    </location>
</feature>
<feature type="transmembrane region" description="Helical" evidence="1">
    <location>
        <begin position="338"/>
        <end position="357"/>
    </location>
</feature>
<organism evidence="2 3">
    <name type="scientific">Rhodococcus antarcticus</name>
    <dbReference type="NCBI Taxonomy" id="2987751"/>
    <lineage>
        <taxon>Bacteria</taxon>
        <taxon>Bacillati</taxon>
        <taxon>Actinomycetota</taxon>
        <taxon>Actinomycetes</taxon>
        <taxon>Mycobacteriales</taxon>
        <taxon>Nocardiaceae</taxon>
        <taxon>Rhodococcus</taxon>
    </lineage>
</organism>
<feature type="transmembrane region" description="Helical" evidence="1">
    <location>
        <begin position="451"/>
        <end position="478"/>
    </location>
</feature>
<keyword evidence="1" id="KW-1133">Transmembrane helix</keyword>
<dbReference type="EMBL" id="CP110615">
    <property type="protein sequence ID" value="UZJ24551.1"/>
    <property type="molecule type" value="Genomic_DNA"/>
</dbReference>
<keyword evidence="3" id="KW-1185">Reference proteome</keyword>
<feature type="transmembrane region" description="Helical" evidence="1">
    <location>
        <begin position="288"/>
        <end position="318"/>
    </location>
</feature>
<feature type="transmembrane region" description="Helical" evidence="1">
    <location>
        <begin position="62"/>
        <end position="81"/>
    </location>
</feature>
<evidence type="ECO:0000313" key="3">
    <source>
        <dbReference type="Proteomes" id="UP001164965"/>
    </source>
</evidence>
<accession>A0ABY6NZV6</accession>
<dbReference type="Proteomes" id="UP001164965">
    <property type="component" value="Chromosome"/>
</dbReference>
<feature type="transmembrane region" description="Helical" evidence="1">
    <location>
        <begin position="111"/>
        <end position="133"/>
    </location>
</feature>
<keyword evidence="1" id="KW-0812">Transmembrane</keyword>
<sequence length="657" mass="67715">MITWLQGSPALLLAAVLLLLPGAAIGMAWRLRGLAVLLVAPPISLAVVAVASLCAPVVGLRWGFPALAATTAVVAAAVLALRGHTPHHGGIRADARLERPHGGVPAGRSTWVFVLGGWAVAALLVTTTFRLGVGRPDEISQTYDGVFHLNVLRYIQTTGSSSPLDVQGMIGGTYYPSLWHALASLVVPASADSVPAAANLTSLGVAVVVWPLGCVFLARQVLGPRPVLLGLAAILSAAFTGFPWVVLSWGVLWPNAMGVALLPAVIACLTSAVGTARNDLLGGRRTGWLATGAAALACGSAHPGALISGIVLGSVLLVVQGVQRARGSWSTAARRRGLAGLAATLGVVTVGWAVLLATPGIRQLQQRWDATVSAPEGVAQHLVGTSDGARPAYLVSALVLVGAFRCACRPELRWLLAAHLVSVGLDVLTASSNGAFAHAVAAFWYDDRHRLLAVVPVTGVVLAVVGVEGLHSLVVCLGRSRGGPVGRAGRTARASAPTMVALVLAVSAGVLGISGNAFVLASTNSSASNLVTVQEQEFMQQLDQVTPTDALIIGNPWDGSSLAWAVGDRAVLFPYFAGTRTPAAQYLADHLNNLDTDPEVCRAVRETGVTHVLRLNPSLFTSSPRGYTGTYGAGNGPGFTPVLVNDVGQLFLISGCR</sequence>
<dbReference type="RefSeq" id="WP_265382658.1">
    <property type="nucleotide sequence ID" value="NZ_CP110615.1"/>
</dbReference>
<dbReference type="InterPro" id="IPR046671">
    <property type="entry name" value="DUF6541"/>
</dbReference>
<evidence type="ECO:0008006" key="4">
    <source>
        <dbReference type="Google" id="ProtNLM"/>
    </source>
</evidence>
<keyword evidence="1" id="KW-0472">Membrane</keyword>
<protein>
    <recommendedName>
        <fullName evidence="4">Galactan 5-O-arabinofuranosyltransferase</fullName>
    </recommendedName>
</protein>
<feature type="transmembrane region" description="Helical" evidence="1">
    <location>
        <begin position="34"/>
        <end position="55"/>
    </location>
</feature>
<name>A0ABY6NZV6_9NOCA</name>
<feature type="transmembrane region" description="Helical" evidence="1">
    <location>
        <begin position="414"/>
        <end position="445"/>
    </location>
</feature>
<reference evidence="2" key="1">
    <citation type="submission" date="2022-10" db="EMBL/GenBank/DDBJ databases">
        <title>Rhodococcus sp.75.</title>
        <authorList>
            <person name="Sun M."/>
        </authorList>
    </citation>
    <scope>NUCLEOTIDE SEQUENCE</scope>
    <source>
        <strain evidence="2">75</strain>
    </source>
</reference>
<feature type="transmembrane region" description="Helical" evidence="1">
    <location>
        <begin position="227"/>
        <end position="246"/>
    </location>
</feature>
<feature type="transmembrane region" description="Helical" evidence="1">
    <location>
        <begin position="252"/>
        <end position="276"/>
    </location>
</feature>
<feature type="transmembrane region" description="Helical" evidence="1">
    <location>
        <begin position="499"/>
        <end position="521"/>
    </location>
</feature>
<proteinExistence type="predicted"/>
<evidence type="ECO:0000313" key="2">
    <source>
        <dbReference type="EMBL" id="UZJ24551.1"/>
    </source>
</evidence>
<evidence type="ECO:0000256" key="1">
    <source>
        <dbReference type="SAM" id="Phobius"/>
    </source>
</evidence>